<dbReference type="Gene3D" id="3.40.50.1820">
    <property type="entry name" value="alpha/beta hydrolase"/>
    <property type="match status" value="1"/>
</dbReference>
<dbReference type="SUPFAM" id="SSF53474">
    <property type="entry name" value="alpha/beta-Hydrolases"/>
    <property type="match status" value="1"/>
</dbReference>
<dbReference type="RefSeq" id="WP_221424252.1">
    <property type="nucleotide sequence ID" value="NZ_CP081295.1"/>
</dbReference>
<dbReference type="Proteomes" id="UP000824281">
    <property type="component" value="Chromosome"/>
</dbReference>
<dbReference type="InterPro" id="IPR029058">
    <property type="entry name" value="AB_hydrolase_fold"/>
</dbReference>
<evidence type="ECO:0000313" key="1">
    <source>
        <dbReference type="EMBL" id="QZD88737.1"/>
    </source>
</evidence>
<name>A0ABX8ZIE7_9SPHN</name>
<evidence type="ECO:0000313" key="2">
    <source>
        <dbReference type="Proteomes" id="UP000824281"/>
    </source>
</evidence>
<sequence>MAAAPETIRLKPSELVVHGPFTLRRYSPVPDPKRTILVLDDNLIGDAAIAALRARTVDGTLDDVALLLVGFDAEDYATLHPMRGEYLTFGEYDLGFAALPKTGGAEQLAEFLKGLVRAESTLVGVIGYSLSAAFAMRFAGELERLEYIGLLSASLWLDAALENELAATFETRPDARLHLSVGGLETDPAPFRPGSMVSLAEDLAARLARSMEDRLDFHRVPESEHFGVLTAGMDRAFSWI</sequence>
<protein>
    <recommendedName>
        <fullName evidence="3">Alpha/beta hydrolase</fullName>
    </recommendedName>
</protein>
<keyword evidence="2" id="KW-1185">Reference proteome</keyword>
<proteinExistence type="predicted"/>
<evidence type="ECO:0008006" key="3">
    <source>
        <dbReference type="Google" id="ProtNLM"/>
    </source>
</evidence>
<gene>
    <name evidence="1" type="ORF">K3148_07625</name>
</gene>
<organism evidence="1 2">
    <name type="scientific">Qipengyuania aurantiaca</name>
    <dbReference type="NCBI Taxonomy" id="2867233"/>
    <lineage>
        <taxon>Bacteria</taxon>
        <taxon>Pseudomonadati</taxon>
        <taxon>Pseudomonadota</taxon>
        <taxon>Alphaproteobacteria</taxon>
        <taxon>Sphingomonadales</taxon>
        <taxon>Erythrobacteraceae</taxon>
        <taxon>Qipengyuania</taxon>
    </lineage>
</organism>
<accession>A0ABX8ZIE7</accession>
<dbReference type="EMBL" id="CP081295">
    <property type="protein sequence ID" value="QZD88737.1"/>
    <property type="molecule type" value="Genomic_DNA"/>
</dbReference>
<reference evidence="1 2" key="1">
    <citation type="submission" date="2021-08" db="EMBL/GenBank/DDBJ databases">
        <title>Comparative Genomics Analysis of the Genus Qipengyuania Reveals Extensive Genetic Diversity and Metabolic Versatility, Including the Description of Fifteen Novel Species.</title>
        <authorList>
            <person name="Liu Y."/>
        </authorList>
    </citation>
    <scope>NUCLEOTIDE SEQUENCE [LARGE SCALE GENOMIC DNA]</scope>
    <source>
        <strain evidence="1 2">1NDH13</strain>
    </source>
</reference>